<dbReference type="PANTHER" id="PTHR11098:SF1">
    <property type="entry name" value="NICOTINATE PHOSPHORIBOSYLTRANSFERASE"/>
    <property type="match status" value="1"/>
</dbReference>
<evidence type="ECO:0000259" key="12">
    <source>
        <dbReference type="Pfam" id="PF17956"/>
    </source>
</evidence>
<dbReference type="Pfam" id="PF17767">
    <property type="entry name" value="NAPRTase_N"/>
    <property type="match status" value="1"/>
</dbReference>
<dbReference type="EC" id="6.3.4.21" evidence="3 9"/>
<dbReference type="Pfam" id="PF04095">
    <property type="entry name" value="NAPRTase"/>
    <property type="match status" value="1"/>
</dbReference>
<dbReference type="Gene3D" id="3.20.140.10">
    <property type="entry name" value="nicotinate phosphoribosyltransferase"/>
    <property type="match status" value="1"/>
</dbReference>
<dbReference type="Proteomes" id="UP000611629">
    <property type="component" value="Unassembled WGS sequence"/>
</dbReference>
<dbReference type="InterPro" id="IPR006405">
    <property type="entry name" value="Nic_PRibTrfase_pncB"/>
</dbReference>
<comment type="catalytic activity">
    <reaction evidence="8 9">
        <text>5-phospho-alpha-D-ribose 1-diphosphate + nicotinate + ATP + H2O = nicotinate beta-D-ribonucleotide + ADP + phosphate + diphosphate</text>
        <dbReference type="Rhea" id="RHEA:36163"/>
        <dbReference type="ChEBI" id="CHEBI:15377"/>
        <dbReference type="ChEBI" id="CHEBI:30616"/>
        <dbReference type="ChEBI" id="CHEBI:32544"/>
        <dbReference type="ChEBI" id="CHEBI:33019"/>
        <dbReference type="ChEBI" id="CHEBI:43474"/>
        <dbReference type="ChEBI" id="CHEBI:57502"/>
        <dbReference type="ChEBI" id="CHEBI:58017"/>
        <dbReference type="ChEBI" id="CHEBI:456216"/>
        <dbReference type="EC" id="6.3.4.21"/>
    </reaction>
</comment>
<protein>
    <recommendedName>
        <fullName evidence="3 9">Nicotinate phosphoribosyltransferase</fullName>
        <ecNumber evidence="3 9">6.3.4.21</ecNumber>
    </recommendedName>
</protein>
<dbReference type="InterPro" id="IPR036068">
    <property type="entry name" value="Nicotinate_pribotase-like_C"/>
</dbReference>
<dbReference type="AlphaFoldDB" id="A0A974GW93"/>
<dbReference type="GO" id="GO:0004516">
    <property type="term" value="F:nicotinate phosphoribosyltransferase activity"/>
    <property type="evidence" value="ECO:0007669"/>
    <property type="project" value="UniProtKB-UniRule"/>
</dbReference>
<dbReference type="Gene3D" id="3.20.20.70">
    <property type="entry name" value="Aldolase class I"/>
    <property type="match status" value="1"/>
</dbReference>
<dbReference type="InterPro" id="IPR007229">
    <property type="entry name" value="Nic_PRibTrfase-Fam"/>
</dbReference>
<comment type="caution">
    <text evidence="13">The sequence shown here is derived from an EMBL/GenBank/DDBJ whole genome shotgun (WGS) entry which is preliminary data.</text>
</comment>
<reference evidence="13" key="1">
    <citation type="submission" date="2020-07" db="EMBL/GenBank/DDBJ databases">
        <title>Genomic analysis of a strain of Sedimentibacter Hydroxybenzoicus DSM7310.</title>
        <authorList>
            <person name="Ma S."/>
        </authorList>
    </citation>
    <scope>NUCLEOTIDE SEQUENCE</scope>
    <source>
        <strain evidence="13">DSM 7310</strain>
    </source>
</reference>
<evidence type="ECO:0000259" key="11">
    <source>
        <dbReference type="Pfam" id="PF17767"/>
    </source>
</evidence>
<keyword evidence="5 9" id="KW-0436">Ligase</keyword>
<keyword evidence="7 9" id="KW-0808">Transferase</keyword>
<evidence type="ECO:0000256" key="2">
    <source>
        <dbReference type="ARBA" id="ARBA00010897"/>
    </source>
</evidence>
<evidence type="ECO:0000313" key="13">
    <source>
        <dbReference type="EMBL" id="NYB74076.1"/>
    </source>
</evidence>
<name>A0A974GW93_SEDHY</name>
<evidence type="ECO:0000313" key="14">
    <source>
        <dbReference type="Proteomes" id="UP000611629"/>
    </source>
</evidence>
<dbReference type="EMBL" id="JACBNQ010000007">
    <property type="protein sequence ID" value="NYB74076.1"/>
    <property type="molecule type" value="Genomic_DNA"/>
</dbReference>
<keyword evidence="6 9" id="KW-0662">Pyridine nucleotide biosynthesis</keyword>
<dbReference type="GO" id="GO:0047280">
    <property type="term" value="F:nicotinamide phosphoribosyltransferase activity"/>
    <property type="evidence" value="ECO:0007669"/>
    <property type="project" value="UniProtKB-ARBA"/>
</dbReference>
<dbReference type="InterPro" id="IPR041619">
    <property type="entry name" value="NAPRTase_C"/>
</dbReference>
<feature type="domain" description="Nicotinate phosphoribosyltransferase N-terminal" evidence="11">
    <location>
        <begin position="12"/>
        <end position="136"/>
    </location>
</feature>
<dbReference type="RefSeq" id="WP_179237768.1">
    <property type="nucleotide sequence ID" value="NZ_JACBNQ010000007.1"/>
</dbReference>
<keyword evidence="4" id="KW-0597">Phosphoprotein</keyword>
<dbReference type="PANTHER" id="PTHR11098">
    <property type="entry name" value="NICOTINATE PHOSPHORIBOSYLTRANSFERASE"/>
    <property type="match status" value="1"/>
</dbReference>
<keyword evidence="13" id="KW-0328">Glycosyltransferase</keyword>
<comment type="similarity">
    <text evidence="2 9">Belongs to the NAPRTase family.</text>
</comment>
<proteinExistence type="inferred from homology"/>
<dbReference type="Pfam" id="PF17956">
    <property type="entry name" value="NAPRTase_C"/>
    <property type="match status" value="1"/>
</dbReference>
<dbReference type="NCBIfam" id="NF009131">
    <property type="entry name" value="PRK12484.1"/>
    <property type="match status" value="1"/>
</dbReference>
<gene>
    <name evidence="13" type="ORF">HZF24_07965</name>
</gene>
<dbReference type="InterPro" id="IPR040727">
    <property type="entry name" value="NAPRTase_N"/>
</dbReference>
<dbReference type="InterPro" id="IPR041525">
    <property type="entry name" value="N/Namide_PRibTrfase"/>
</dbReference>
<comment type="PTM">
    <text evidence="9">Transiently phosphorylated on a His residue during the reaction cycle. Phosphorylation strongly increases the affinity for substrates and increases the rate of nicotinate D-ribonucleotide production. Dephosphorylation regenerates the low-affinity form of the enzyme, leading to product release.</text>
</comment>
<feature type="domain" description="Nicotinate phosphoribosyltransferase C-terminal" evidence="12">
    <location>
        <begin position="365"/>
        <end position="474"/>
    </location>
</feature>
<evidence type="ECO:0000256" key="9">
    <source>
        <dbReference type="RuleBase" id="RU365100"/>
    </source>
</evidence>
<comment type="function">
    <text evidence="9">Catalyzes the first step in the biosynthesis of NAD from nicotinic acid, the ATP-dependent synthesis of beta-nicotinate D-ribonucleotide from nicotinate and 5-phospho-D-ribose 1-phosphate.</text>
</comment>
<evidence type="ECO:0000256" key="8">
    <source>
        <dbReference type="ARBA" id="ARBA00048668"/>
    </source>
</evidence>
<evidence type="ECO:0000256" key="1">
    <source>
        <dbReference type="ARBA" id="ARBA00004952"/>
    </source>
</evidence>
<dbReference type="PIRSF" id="PIRSF000484">
    <property type="entry name" value="NAPRT"/>
    <property type="match status" value="1"/>
</dbReference>
<keyword evidence="14" id="KW-1185">Reference proteome</keyword>
<evidence type="ECO:0000256" key="5">
    <source>
        <dbReference type="ARBA" id="ARBA00022598"/>
    </source>
</evidence>
<dbReference type="CDD" id="cd01570">
    <property type="entry name" value="NAPRTase_A"/>
    <property type="match status" value="1"/>
</dbReference>
<dbReference type="SUPFAM" id="SSF54675">
    <property type="entry name" value="Nicotinate/Quinolinate PRTase N-terminal domain-like"/>
    <property type="match status" value="1"/>
</dbReference>
<evidence type="ECO:0000256" key="6">
    <source>
        <dbReference type="ARBA" id="ARBA00022642"/>
    </source>
</evidence>
<evidence type="ECO:0000256" key="3">
    <source>
        <dbReference type="ARBA" id="ARBA00013236"/>
    </source>
</evidence>
<feature type="domain" description="Nicotinate/nicotinamide phosphoribosyltransferase" evidence="10">
    <location>
        <begin position="157"/>
        <end position="347"/>
    </location>
</feature>
<evidence type="ECO:0000256" key="7">
    <source>
        <dbReference type="ARBA" id="ARBA00022679"/>
    </source>
</evidence>
<dbReference type="NCBIfam" id="NF006695">
    <property type="entry name" value="PRK09243.1-2"/>
    <property type="match status" value="1"/>
</dbReference>
<dbReference type="GO" id="GO:0034355">
    <property type="term" value="P:NAD+ biosynthetic process via the salvage pathway"/>
    <property type="evidence" value="ECO:0007669"/>
    <property type="project" value="TreeGrafter"/>
</dbReference>
<sequence>MYNNLGDRKLSMLMDFYELTMANGYFANGMKDDIVYFDMFFRKNPDGAGFSIVAGLAQVIQYIKELKFTDDDIEYLRSKNLFKDEFLKYLKDFKFSGDIYAIPEGTPVFPGEPLLTVRAKTIDAQLIETMLLLTINHQSLIATKANRIVRAAKGRPIMEFGARRSQGYDGAIYGARAAYIGGVVGTATTLADEVFEVPALGTMAHSWVQMFESEYESFKVYAENYPDSCTLLIDTYNVIKSGIPNAIKVSKEVLEPMGKRLKGVRLDSGDIAYLSKKCRRMLDDADLKDCNIVASNSLDEFIITDLLDQGAKIDSFGVGERLITAKSEPVFGCVYKLVAVERDGEIIPKIKISENEEKITNPGYKKAWRLYDRDTNNPIADVITLSHETIDDSRPYTIFDEIHVWKKKRVTNFYVKNLQVPIFINGECVYESRNIHEIKKYCKNQVDNLWGEVKRFINPHSYYVDLSAELWNCKQNLINQYSFKDHK</sequence>
<dbReference type="NCBIfam" id="TIGR01513">
    <property type="entry name" value="NAPRTase_put"/>
    <property type="match status" value="1"/>
</dbReference>
<evidence type="ECO:0000259" key="10">
    <source>
        <dbReference type="Pfam" id="PF04095"/>
    </source>
</evidence>
<evidence type="ECO:0000256" key="4">
    <source>
        <dbReference type="ARBA" id="ARBA00022553"/>
    </source>
</evidence>
<dbReference type="SUPFAM" id="SSF51690">
    <property type="entry name" value="Nicotinate/Quinolinate PRTase C-terminal domain-like"/>
    <property type="match status" value="1"/>
</dbReference>
<dbReference type="InterPro" id="IPR013785">
    <property type="entry name" value="Aldolase_TIM"/>
</dbReference>
<accession>A0A974GW93</accession>
<dbReference type="GO" id="GO:0005829">
    <property type="term" value="C:cytosol"/>
    <property type="evidence" value="ECO:0007669"/>
    <property type="project" value="TreeGrafter"/>
</dbReference>
<comment type="pathway">
    <text evidence="1 9">Cofactor biosynthesis; NAD(+) biosynthesis; nicotinate D-ribonucleotide from nicotinate: step 1/1.</text>
</comment>
<organism evidence="13 14">
    <name type="scientific">Sedimentibacter hydroxybenzoicus DSM 7310</name>
    <dbReference type="NCBI Taxonomy" id="1123245"/>
    <lineage>
        <taxon>Bacteria</taxon>
        <taxon>Bacillati</taxon>
        <taxon>Bacillota</taxon>
        <taxon>Tissierellia</taxon>
        <taxon>Sedimentibacter</taxon>
    </lineage>
</organism>
<dbReference type="FunFam" id="3.20.20.70:FF:000076">
    <property type="entry name" value="Nicotinate phosphoribosyltransferase"/>
    <property type="match status" value="1"/>
</dbReference>